<proteinExistence type="predicted"/>
<protein>
    <submittedName>
        <fullName evidence="2">TIGR04222 domain-containing membrane protein</fullName>
    </submittedName>
</protein>
<keyword evidence="1" id="KW-0812">Transmembrane</keyword>
<feature type="non-terminal residue" evidence="2">
    <location>
        <position position="290"/>
    </location>
</feature>
<keyword evidence="1" id="KW-0472">Membrane</keyword>
<dbReference type="AlphaFoldDB" id="A0A3M2LAX4"/>
<feature type="transmembrane region" description="Helical" evidence="1">
    <location>
        <begin position="172"/>
        <end position="195"/>
    </location>
</feature>
<accession>A0A3M2LAX4</accession>
<dbReference type="Proteomes" id="UP000278673">
    <property type="component" value="Unassembled WGS sequence"/>
</dbReference>
<dbReference type="RefSeq" id="WP_122399157.1">
    <property type="nucleotide sequence ID" value="NZ_RFFJ01000181.1"/>
</dbReference>
<reference evidence="2 3" key="1">
    <citation type="submission" date="2018-10" db="EMBL/GenBank/DDBJ databases">
        <title>Isolation, diversity and antifungal activity of actinobacteria from wheat.</title>
        <authorList>
            <person name="Han C."/>
        </authorList>
    </citation>
    <scope>NUCLEOTIDE SEQUENCE [LARGE SCALE GENOMIC DNA]</scope>
    <source>
        <strain evidence="2 3">NEAU-YY642</strain>
    </source>
</reference>
<dbReference type="NCBIfam" id="TIGR04222">
    <property type="entry name" value="near_uncomplex"/>
    <property type="match status" value="1"/>
</dbReference>
<name>A0A3M2LAX4_9ACTN</name>
<dbReference type="EMBL" id="RFFJ01000181">
    <property type="protein sequence ID" value="RMI33860.1"/>
    <property type="molecule type" value="Genomic_DNA"/>
</dbReference>
<feature type="transmembrane region" description="Helical" evidence="1">
    <location>
        <begin position="216"/>
        <end position="234"/>
    </location>
</feature>
<evidence type="ECO:0000256" key="1">
    <source>
        <dbReference type="SAM" id="Phobius"/>
    </source>
</evidence>
<comment type="caution">
    <text evidence="2">The sequence shown here is derived from an EMBL/GenBank/DDBJ whole genome shotgun (WGS) entry which is preliminary data.</text>
</comment>
<gene>
    <name evidence="2" type="ORF">EBN88_24005</name>
</gene>
<keyword evidence="1" id="KW-1133">Transmembrane helix</keyword>
<feature type="transmembrane region" description="Helical" evidence="1">
    <location>
        <begin position="143"/>
        <end position="166"/>
    </location>
</feature>
<evidence type="ECO:0000313" key="3">
    <source>
        <dbReference type="Proteomes" id="UP000278673"/>
    </source>
</evidence>
<keyword evidence="3" id="KW-1185">Reference proteome</keyword>
<sequence>MWLALSTGPGLLALAILVWAGSLRSRALPSTPALAKLGVGTVAEAAFLAGGPERVADTVLVALWEKERVTIEDRWVRVVRPVADDPLERAALGVLGEEWGAPLDRVRAELIGSPLVRDIGEGLASRGLTYLPRQRRAWGRAIVLCRLIAGFALLSAPFSLVALSLGEPARTVWTLLGPALGLVALIGSFVLAPPSSSLPPLGRETMRQLRAHRPRLVDSLAGAVALGGVAVLGAELVEQFRGAILAAATAPAASATSPSWGAGCGAAGGCGGDGGSGGGGCGGGSGGCGG</sequence>
<evidence type="ECO:0000313" key="2">
    <source>
        <dbReference type="EMBL" id="RMI33860.1"/>
    </source>
</evidence>
<organism evidence="2 3">
    <name type="scientific">Streptomyces triticirhizae</name>
    <dbReference type="NCBI Taxonomy" id="2483353"/>
    <lineage>
        <taxon>Bacteria</taxon>
        <taxon>Bacillati</taxon>
        <taxon>Actinomycetota</taxon>
        <taxon>Actinomycetes</taxon>
        <taxon>Kitasatosporales</taxon>
        <taxon>Streptomycetaceae</taxon>
        <taxon>Streptomyces</taxon>
    </lineage>
</organism>
<dbReference type="InterPro" id="IPR026467">
    <property type="entry name" value="Ser/Gly_Cys_C_dom"/>
</dbReference>